<evidence type="ECO:0000256" key="2">
    <source>
        <dbReference type="ARBA" id="ARBA00010961"/>
    </source>
</evidence>
<keyword evidence="6" id="KW-0814">Transposable element</keyword>
<dbReference type="GO" id="GO:0006313">
    <property type="term" value="P:DNA transposition"/>
    <property type="evidence" value="ECO:0007669"/>
    <property type="project" value="UniProtKB-UniRule"/>
</dbReference>
<dbReference type="GO" id="GO:0003677">
    <property type="term" value="F:DNA binding"/>
    <property type="evidence" value="ECO:0007669"/>
    <property type="project" value="UniProtKB-UniRule"/>
</dbReference>
<comment type="caution">
    <text evidence="7">The sequence shown here is derived from an EMBL/GenBank/DDBJ whole genome shotgun (WGS) entry which is preliminary data.</text>
</comment>
<keyword evidence="3 6" id="KW-0815">Transposition</keyword>
<comment type="similarity">
    <text evidence="2 6">Belongs to the transposase mutator family.</text>
</comment>
<evidence type="ECO:0000313" key="7">
    <source>
        <dbReference type="EMBL" id="RFS86231.1"/>
    </source>
</evidence>
<gene>
    <name evidence="7" type="ORF">D0T12_06340</name>
</gene>
<dbReference type="Pfam" id="PF00872">
    <property type="entry name" value="Transposase_mut"/>
    <property type="match status" value="1"/>
</dbReference>
<dbReference type="AlphaFoldDB" id="A0A372GLI5"/>
<evidence type="ECO:0000256" key="5">
    <source>
        <dbReference type="ARBA" id="ARBA00023172"/>
    </source>
</evidence>
<evidence type="ECO:0000256" key="4">
    <source>
        <dbReference type="ARBA" id="ARBA00023125"/>
    </source>
</evidence>
<keyword evidence="4 6" id="KW-0238">DNA-binding</keyword>
<dbReference type="InterPro" id="IPR001207">
    <property type="entry name" value="Transposase_mutator"/>
</dbReference>
<dbReference type="GO" id="GO:0004803">
    <property type="term" value="F:transposase activity"/>
    <property type="evidence" value="ECO:0007669"/>
    <property type="project" value="UniProtKB-UniRule"/>
</dbReference>
<dbReference type="PANTHER" id="PTHR33217:SF9">
    <property type="entry name" value="MUTATOR FAMILY TRANSPOSASE"/>
    <property type="match status" value="1"/>
</dbReference>
<evidence type="ECO:0000256" key="1">
    <source>
        <dbReference type="ARBA" id="ARBA00002190"/>
    </source>
</evidence>
<accession>A0A372GLI5</accession>
<keyword evidence="8" id="KW-1185">Reference proteome</keyword>
<proteinExistence type="inferred from homology"/>
<keyword evidence="5 6" id="KW-0233">DNA recombination</keyword>
<sequence>MRTRPVDRILMRLDSLFDGVHEPSQVVTEVGRLSTQLVLQATLDAEVALYLGRDSGEQRTVGKSGPAPGVRSGHRVVMIRTTAGPVELWWPRLRGGGGFVSRLYGMQTIDVQPLAPLVVAAHVRRLTAAEVQDALTRSLGTTPLAVSPTTLALISGRVVQECEAWGRRRFDGREPGSIFFGAAPFAAADGSVLVAGGVMRDGRPTFMALAPGSAESVEAWTTLLADLARRGLRAPASFMNPVPSALVTALARAFFAPAS</sequence>
<evidence type="ECO:0000313" key="8">
    <source>
        <dbReference type="Proteomes" id="UP000262882"/>
    </source>
</evidence>
<organism evidence="7 8">
    <name type="scientific">Actinomadura spongiicola</name>
    <dbReference type="NCBI Taxonomy" id="2303421"/>
    <lineage>
        <taxon>Bacteria</taxon>
        <taxon>Bacillati</taxon>
        <taxon>Actinomycetota</taxon>
        <taxon>Actinomycetes</taxon>
        <taxon>Streptosporangiales</taxon>
        <taxon>Thermomonosporaceae</taxon>
        <taxon>Actinomadura</taxon>
    </lineage>
</organism>
<reference evidence="7 8" key="1">
    <citation type="submission" date="2018-08" db="EMBL/GenBank/DDBJ databases">
        <title>Actinomadura spongicola sp. nov., isolated from marine sponge Leucetta chagosensis.</title>
        <authorList>
            <person name="Li L."/>
            <person name="Lin H.W."/>
        </authorList>
    </citation>
    <scope>NUCLEOTIDE SEQUENCE [LARGE SCALE GENOMIC DNA]</scope>
    <source>
        <strain evidence="7 8">LHW52907</strain>
    </source>
</reference>
<evidence type="ECO:0000256" key="3">
    <source>
        <dbReference type="ARBA" id="ARBA00022578"/>
    </source>
</evidence>
<evidence type="ECO:0000256" key="6">
    <source>
        <dbReference type="RuleBase" id="RU365089"/>
    </source>
</evidence>
<name>A0A372GLI5_9ACTN</name>
<dbReference type="PANTHER" id="PTHR33217">
    <property type="entry name" value="TRANSPOSASE FOR INSERTION SEQUENCE ELEMENT IS1081"/>
    <property type="match status" value="1"/>
</dbReference>
<dbReference type="Proteomes" id="UP000262882">
    <property type="component" value="Unassembled WGS sequence"/>
</dbReference>
<dbReference type="EMBL" id="QVNQ01000002">
    <property type="protein sequence ID" value="RFS86231.1"/>
    <property type="molecule type" value="Genomic_DNA"/>
</dbReference>
<comment type="function">
    <text evidence="1 6">Required for the transposition of the insertion element.</text>
</comment>
<protein>
    <recommendedName>
        <fullName evidence="6">Mutator family transposase</fullName>
    </recommendedName>
</protein>